<dbReference type="EMBL" id="MU155372">
    <property type="protein sequence ID" value="KAF9474581.1"/>
    <property type="molecule type" value="Genomic_DNA"/>
</dbReference>
<dbReference type="InterPro" id="IPR011989">
    <property type="entry name" value="ARM-like"/>
</dbReference>
<reference evidence="7" key="1">
    <citation type="submission" date="2020-11" db="EMBL/GenBank/DDBJ databases">
        <authorList>
            <consortium name="DOE Joint Genome Institute"/>
            <person name="Ahrendt S."/>
            <person name="Riley R."/>
            <person name="Andreopoulos W."/>
            <person name="Labutti K."/>
            <person name="Pangilinan J."/>
            <person name="Ruiz-Duenas F.J."/>
            <person name="Barrasa J.M."/>
            <person name="Sanchez-Garcia M."/>
            <person name="Camarero S."/>
            <person name="Miyauchi S."/>
            <person name="Serrano A."/>
            <person name="Linde D."/>
            <person name="Babiker R."/>
            <person name="Drula E."/>
            <person name="Ayuso-Fernandez I."/>
            <person name="Pacheco R."/>
            <person name="Padilla G."/>
            <person name="Ferreira P."/>
            <person name="Barriuso J."/>
            <person name="Kellner H."/>
            <person name="Castanera R."/>
            <person name="Alfaro M."/>
            <person name="Ramirez L."/>
            <person name="Pisabarro A.G."/>
            <person name="Kuo A."/>
            <person name="Tritt A."/>
            <person name="Lipzen A."/>
            <person name="He G."/>
            <person name="Yan M."/>
            <person name="Ng V."/>
            <person name="Cullen D."/>
            <person name="Martin F."/>
            <person name="Rosso M.-N."/>
            <person name="Henrissat B."/>
            <person name="Hibbett D."/>
            <person name="Martinez A.T."/>
            <person name="Grigoriev I.V."/>
        </authorList>
    </citation>
    <scope>NUCLEOTIDE SEQUENCE</scope>
    <source>
        <strain evidence="7">CIRM-BRFM 674</strain>
    </source>
</reference>
<dbReference type="Proteomes" id="UP000807469">
    <property type="component" value="Unassembled WGS sequence"/>
</dbReference>
<keyword evidence="3" id="KW-0653">Protein transport</keyword>
<dbReference type="SUPFAM" id="SSF48371">
    <property type="entry name" value="ARM repeat"/>
    <property type="match status" value="1"/>
</dbReference>
<accession>A0A9P5YSX9</accession>
<feature type="compositionally biased region" description="Low complexity" evidence="5">
    <location>
        <begin position="619"/>
        <end position="643"/>
    </location>
</feature>
<dbReference type="OrthoDB" id="29308at2759"/>
<dbReference type="AlphaFoldDB" id="A0A9P5YSX9"/>
<dbReference type="InterPro" id="IPR016024">
    <property type="entry name" value="ARM-type_fold"/>
</dbReference>
<evidence type="ECO:0000259" key="6">
    <source>
        <dbReference type="Pfam" id="PF01602"/>
    </source>
</evidence>
<feature type="region of interest" description="Disordered" evidence="5">
    <location>
        <begin position="609"/>
        <end position="690"/>
    </location>
</feature>
<keyword evidence="2" id="KW-0813">Transport</keyword>
<dbReference type="GO" id="GO:0012505">
    <property type="term" value="C:endomembrane system"/>
    <property type="evidence" value="ECO:0007669"/>
    <property type="project" value="UniProtKB-SubCell"/>
</dbReference>
<name>A0A9P5YSX9_9AGAR</name>
<organism evidence="7 8">
    <name type="scientific">Pholiota conissans</name>
    <dbReference type="NCBI Taxonomy" id="109636"/>
    <lineage>
        <taxon>Eukaryota</taxon>
        <taxon>Fungi</taxon>
        <taxon>Dikarya</taxon>
        <taxon>Basidiomycota</taxon>
        <taxon>Agaricomycotina</taxon>
        <taxon>Agaricomycetes</taxon>
        <taxon>Agaricomycetidae</taxon>
        <taxon>Agaricales</taxon>
        <taxon>Agaricineae</taxon>
        <taxon>Strophariaceae</taxon>
        <taxon>Pholiota</taxon>
    </lineage>
</organism>
<dbReference type="GO" id="GO:0016192">
    <property type="term" value="P:vesicle-mediated transport"/>
    <property type="evidence" value="ECO:0007669"/>
    <property type="project" value="InterPro"/>
</dbReference>
<gene>
    <name evidence="7" type="ORF">BDN70DRAFT_884672</name>
</gene>
<comment type="subcellular location">
    <subcellularLocation>
        <location evidence="1">Endomembrane system</location>
    </subcellularLocation>
</comment>
<feature type="domain" description="Clathrin/coatomer adaptor adaptin-like N-terminal" evidence="6">
    <location>
        <begin position="52"/>
        <end position="338"/>
    </location>
</feature>
<dbReference type="GO" id="GO:0030117">
    <property type="term" value="C:membrane coat"/>
    <property type="evidence" value="ECO:0007669"/>
    <property type="project" value="InterPro"/>
</dbReference>
<evidence type="ECO:0000256" key="1">
    <source>
        <dbReference type="ARBA" id="ARBA00004308"/>
    </source>
</evidence>
<sequence length="863" mass="95712">MDVPFHSSGALSRAHYAIVRKVETSSSVQSADQHLFLEIKSIQDQLLYPKFSPEKCKEYLIILLYCSTSVTTGFLPADAFDFAFHHAINLAETGRKVEDKRIGYLFCAEVMPLDHELRIMLINTLRKDLESDDAPHICLALDNLISSPTEDVIPAVQSRLHDLLSHDFPHVRRRALLAFRALSKHNSALLDRIHGSVLKRLKDADSSVVQAALVLARTMSNDVAIVAKVNDLLVAESAYINDTDQDIILSILRTLRSLRVLEANIPLLFDILQEYSEHENPTPHSKAIIHEIFLLFSQISTANFLSAQKSKDTLAVQCIRHFLVSHNSNDVYLFLSCLKCVDVDAWAGVSPDHPAALEKLEFERIMQLLNFPDQGLRRMTMRIIKKVDTAILDGHVMTLMKGVSTMTIAPTDENDALTRVLETRFIQCNDDGGEYAHQILQLLQQIDNVTPEPRVMKSVIEIVLTDIRIPSNPDFLSSCATHFITVLSESDVPLGPTALVISTALTTEFCGSVPTSPLQILSGLAARLKTCPAVVQEPCIIAMLRVRAECDDIPSDALETITTLAQSARKSIRSRCSEFLHFVQDKEGLLKIIREADSPSLPGFLLSLQTRKNVPTNPPRSSASTPRPSSRTSSHASTHTSSSLRYAAYAPPEVIPPLRTRRASSSQSIFGSPPKAISDSDALRGSTSPPMSAGHLALAAGIEDLELQPSAKPLLQSPRSGRAQLLNEGSRMDLISLESPFEEHEMQPFVSSQVMESTFNFEEIWSSFNTSCDLRGWCNVSIDTATRRLQRVDHHHLRVISADVAPFVGELKILMVPNKVSTHTAKVQPIALRLRESEEDSCLWRLRCTEVEVATYIEGILNA</sequence>
<keyword evidence="8" id="KW-1185">Reference proteome</keyword>
<dbReference type="GO" id="GO:0006886">
    <property type="term" value="P:intracellular protein transport"/>
    <property type="evidence" value="ECO:0007669"/>
    <property type="project" value="InterPro"/>
</dbReference>
<dbReference type="InterPro" id="IPR050840">
    <property type="entry name" value="Adaptor_Complx_Large_Subunit"/>
</dbReference>
<dbReference type="Pfam" id="PF01602">
    <property type="entry name" value="Adaptin_N"/>
    <property type="match status" value="1"/>
</dbReference>
<evidence type="ECO:0000313" key="8">
    <source>
        <dbReference type="Proteomes" id="UP000807469"/>
    </source>
</evidence>
<protein>
    <submittedName>
        <fullName evidence="7">ARM repeat-containing protein</fullName>
    </submittedName>
</protein>
<dbReference type="PANTHER" id="PTHR22780">
    <property type="entry name" value="ADAPTIN, ALPHA/GAMMA/EPSILON"/>
    <property type="match status" value="1"/>
</dbReference>
<evidence type="ECO:0000256" key="4">
    <source>
        <dbReference type="ARBA" id="ARBA00023136"/>
    </source>
</evidence>
<keyword evidence="4" id="KW-0472">Membrane</keyword>
<evidence type="ECO:0000256" key="5">
    <source>
        <dbReference type="SAM" id="MobiDB-lite"/>
    </source>
</evidence>
<evidence type="ECO:0000256" key="2">
    <source>
        <dbReference type="ARBA" id="ARBA00022448"/>
    </source>
</evidence>
<evidence type="ECO:0000256" key="3">
    <source>
        <dbReference type="ARBA" id="ARBA00022927"/>
    </source>
</evidence>
<dbReference type="Gene3D" id="1.25.10.10">
    <property type="entry name" value="Leucine-rich Repeat Variant"/>
    <property type="match status" value="1"/>
</dbReference>
<comment type="caution">
    <text evidence="7">The sequence shown here is derived from an EMBL/GenBank/DDBJ whole genome shotgun (WGS) entry which is preliminary data.</text>
</comment>
<proteinExistence type="predicted"/>
<evidence type="ECO:0000313" key="7">
    <source>
        <dbReference type="EMBL" id="KAF9474581.1"/>
    </source>
</evidence>
<dbReference type="InterPro" id="IPR002553">
    <property type="entry name" value="Clathrin/coatomer_adapt-like_N"/>
</dbReference>